<dbReference type="InterPro" id="IPR039353">
    <property type="entry name" value="TF_Adf1"/>
</dbReference>
<dbReference type="OrthoDB" id="5984255at2759"/>
<dbReference type="GO" id="GO:0005667">
    <property type="term" value="C:transcription regulator complex"/>
    <property type="evidence" value="ECO:0007669"/>
    <property type="project" value="TreeGrafter"/>
</dbReference>
<feature type="region of interest" description="Disordered" evidence="1">
    <location>
        <begin position="204"/>
        <end position="234"/>
    </location>
</feature>
<dbReference type="SMART" id="SM00595">
    <property type="entry name" value="MADF"/>
    <property type="match status" value="2"/>
</dbReference>
<proteinExistence type="predicted"/>
<dbReference type="EMBL" id="LSRL02000082">
    <property type="protein sequence ID" value="TDG45269.1"/>
    <property type="molecule type" value="Genomic_DNA"/>
</dbReference>
<keyword evidence="4" id="KW-1185">Reference proteome</keyword>
<feature type="region of interest" description="Disordered" evidence="1">
    <location>
        <begin position="658"/>
        <end position="679"/>
    </location>
</feature>
<dbReference type="GO" id="GO:0006357">
    <property type="term" value="P:regulation of transcription by RNA polymerase II"/>
    <property type="evidence" value="ECO:0007669"/>
    <property type="project" value="TreeGrafter"/>
</dbReference>
<feature type="compositionally biased region" description="Polar residues" evidence="1">
    <location>
        <begin position="497"/>
        <end position="512"/>
    </location>
</feature>
<dbReference type="Pfam" id="PF10545">
    <property type="entry name" value="MADF_DNA_bdg"/>
    <property type="match status" value="2"/>
</dbReference>
<reference evidence="3 4" key="1">
    <citation type="journal article" date="2019" name="J. Hered.">
        <title>An Improved Genome Assembly for Drosophila navojoa, the Basal Species in the mojavensis Cluster.</title>
        <authorList>
            <person name="Vanderlinde T."/>
            <person name="Dupim E.G."/>
            <person name="Nazario-Yepiz N.O."/>
            <person name="Carvalho A.B."/>
        </authorList>
    </citation>
    <scope>NUCLEOTIDE SEQUENCE [LARGE SCALE GENOMIC DNA]</scope>
    <source>
        <strain evidence="3">Navoj_Jal97</strain>
        <tissue evidence="3">Whole organism</tissue>
    </source>
</reference>
<name>A0A484B9D3_DRONA</name>
<dbReference type="Proteomes" id="UP000295192">
    <property type="component" value="Unassembled WGS sequence"/>
</dbReference>
<feature type="region of interest" description="Disordered" evidence="1">
    <location>
        <begin position="565"/>
        <end position="599"/>
    </location>
</feature>
<feature type="compositionally biased region" description="Basic and acidic residues" evidence="1">
    <location>
        <begin position="482"/>
        <end position="496"/>
    </location>
</feature>
<gene>
    <name evidence="3" type="ORF">AWZ03_008331</name>
</gene>
<feature type="compositionally biased region" description="Low complexity" evidence="1">
    <location>
        <begin position="579"/>
        <end position="599"/>
    </location>
</feature>
<dbReference type="GO" id="GO:0005634">
    <property type="term" value="C:nucleus"/>
    <property type="evidence" value="ECO:0007669"/>
    <property type="project" value="TreeGrafter"/>
</dbReference>
<accession>A0A484B9D3</accession>
<evidence type="ECO:0000259" key="2">
    <source>
        <dbReference type="PROSITE" id="PS51029"/>
    </source>
</evidence>
<evidence type="ECO:0000256" key="1">
    <source>
        <dbReference type="SAM" id="MobiDB-lite"/>
    </source>
</evidence>
<evidence type="ECO:0000313" key="4">
    <source>
        <dbReference type="Proteomes" id="UP000295192"/>
    </source>
</evidence>
<dbReference type="PANTHER" id="PTHR12243">
    <property type="entry name" value="MADF DOMAIN TRANSCRIPTION FACTOR"/>
    <property type="match status" value="1"/>
</dbReference>
<feature type="domain" description="MADF" evidence="2">
    <location>
        <begin position="374"/>
        <end position="461"/>
    </location>
</feature>
<dbReference type="OMA" id="MIYNYSN"/>
<protein>
    <recommendedName>
        <fullName evidence="2">MADF domain-containing protein</fullName>
    </recommendedName>
</protein>
<evidence type="ECO:0000313" key="3">
    <source>
        <dbReference type="EMBL" id="TDG45269.1"/>
    </source>
</evidence>
<feature type="compositionally biased region" description="Acidic residues" evidence="1">
    <location>
        <begin position="566"/>
        <end position="578"/>
    </location>
</feature>
<comment type="caution">
    <text evidence="3">The sequence shown here is derived from an EMBL/GenBank/DDBJ whole genome shotgun (WGS) entry which is preliminary data.</text>
</comment>
<feature type="domain" description="MADF" evidence="2">
    <location>
        <begin position="92"/>
        <end position="177"/>
    </location>
</feature>
<dbReference type="PROSITE" id="PS51029">
    <property type="entry name" value="MADF"/>
    <property type="match status" value="2"/>
</dbReference>
<dbReference type="InterPro" id="IPR006578">
    <property type="entry name" value="MADF-dom"/>
</dbReference>
<dbReference type="AlphaFoldDB" id="A0A484B9D3"/>
<dbReference type="PANTHER" id="PTHR12243:SF64">
    <property type="entry name" value="DORSAL INTERACTING PROTEIN 3-RELATED"/>
    <property type="match status" value="1"/>
</dbReference>
<sequence>MESLQCASEVAHMAEQQQTESLVNIKRISVPFGSQGLMGTDMAKAEDVTQLLKQKPQHTGTLGSVSTQAQLASLSSIDSLCESVVDIPKEVILISMVSQEQALYNPKNPLYRNTKSKDEKWSEIANHVGWTDAQCKAKWKAMRDQYCRELKRAKANTKGTVKWKYFKELDFLRPYALARNYRSRGSQNANGILTTMTLPNISTTTTITSSSSNNNNANNNSFSNSSSSSQNLTMSAEPTKFANIKIEDRSGSLLETCSFVPATTTTATTGASNAVTLDKKTDTTRSLSAFIARHILQHQQQQQQPHGNDVGSATSITVTCETPNPSASDTLYNDFVDCVNVGGVVNQTSTHNADEEDDDPIHTFLNIESYFEKELIMLIQQEDMIYNYSNQNYRNVKLKLEVWDEIARKLKKPVKQCRGKWKALRDQYAREYKRLKTQVNGYVTSRWKHYDSLSFLQKYIQQKSLDGDTLNMLMPKHDSVGELEEHMDESPLRHSEPQANNLDTSPGSSSQLNISTLPTLTGPHKAELAVTMEQQQQQEVQQPSELCVASYDEMDIENYINGDVVHDEDDENDNDDMDTTPTSEQQSQQQQQQQTGTQQHHVVNYDNDEDSVYMTVESVTNALTKSEQLNDTGSSLEPQQLQQQLQTASDYTQKLEVTTPTSTSTRYQNTANTPSTSSQAVYPLGGCSMAAEEDEIGAFFKAVAMKIRNAQLEPVAFTDLQIDILRVINEALRNH</sequence>
<feature type="region of interest" description="Disordered" evidence="1">
    <location>
        <begin position="482"/>
        <end position="512"/>
    </location>
</feature>
<organism evidence="3 4">
    <name type="scientific">Drosophila navojoa</name>
    <name type="common">Fruit fly</name>
    <dbReference type="NCBI Taxonomy" id="7232"/>
    <lineage>
        <taxon>Eukaryota</taxon>
        <taxon>Metazoa</taxon>
        <taxon>Ecdysozoa</taxon>
        <taxon>Arthropoda</taxon>
        <taxon>Hexapoda</taxon>
        <taxon>Insecta</taxon>
        <taxon>Pterygota</taxon>
        <taxon>Neoptera</taxon>
        <taxon>Endopterygota</taxon>
        <taxon>Diptera</taxon>
        <taxon>Brachycera</taxon>
        <taxon>Muscomorpha</taxon>
        <taxon>Ephydroidea</taxon>
        <taxon>Drosophilidae</taxon>
        <taxon>Drosophila</taxon>
    </lineage>
</organism>